<dbReference type="GO" id="GO:0005634">
    <property type="term" value="C:nucleus"/>
    <property type="evidence" value="ECO:0007669"/>
    <property type="project" value="UniProtKB-SubCell"/>
</dbReference>
<keyword evidence="6" id="KW-1185">Reference proteome</keyword>
<evidence type="ECO:0000256" key="2">
    <source>
        <dbReference type="ARBA" id="ARBA00023125"/>
    </source>
</evidence>
<dbReference type="Proteomes" id="UP000821837">
    <property type="component" value="Chromosome 3"/>
</dbReference>
<dbReference type="Pfam" id="PF03221">
    <property type="entry name" value="HTH_Tnp_Tc5"/>
    <property type="match status" value="1"/>
</dbReference>
<dbReference type="AlphaFoldDB" id="A0A9D4PZY6"/>
<reference evidence="5" key="1">
    <citation type="journal article" date="2020" name="Cell">
        <title>Large-Scale Comparative Analyses of Tick Genomes Elucidate Their Genetic Diversity and Vector Capacities.</title>
        <authorList>
            <consortium name="Tick Genome and Microbiome Consortium (TIGMIC)"/>
            <person name="Jia N."/>
            <person name="Wang J."/>
            <person name="Shi W."/>
            <person name="Du L."/>
            <person name="Sun Y."/>
            <person name="Zhan W."/>
            <person name="Jiang J.F."/>
            <person name="Wang Q."/>
            <person name="Zhang B."/>
            <person name="Ji P."/>
            <person name="Bell-Sakyi L."/>
            <person name="Cui X.M."/>
            <person name="Yuan T.T."/>
            <person name="Jiang B.G."/>
            <person name="Yang W.F."/>
            <person name="Lam T.T."/>
            <person name="Chang Q.C."/>
            <person name="Ding S.J."/>
            <person name="Wang X.J."/>
            <person name="Zhu J.G."/>
            <person name="Ruan X.D."/>
            <person name="Zhao L."/>
            <person name="Wei J.T."/>
            <person name="Ye R.Z."/>
            <person name="Que T.C."/>
            <person name="Du C.H."/>
            <person name="Zhou Y.H."/>
            <person name="Cheng J.X."/>
            <person name="Dai P.F."/>
            <person name="Guo W.B."/>
            <person name="Han X.H."/>
            <person name="Huang E.J."/>
            <person name="Li L.F."/>
            <person name="Wei W."/>
            <person name="Gao Y.C."/>
            <person name="Liu J.Z."/>
            <person name="Shao H.Z."/>
            <person name="Wang X."/>
            <person name="Wang C.C."/>
            <person name="Yang T.C."/>
            <person name="Huo Q.B."/>
            <person name="Li W."/>
            <person name="Chen H.Y."/>
            <person name="Chen S.E."/>
            <person name="Zhou L.G."/>
            <person name="Ni X.B."/>
            <person name="Tian J.H."/>
            <person name="Sheng Y."/>
            <person name="Liu T."/>
            <person name="Pan Y.S."/>
            <person name="Xia L.Y."/>
            <person name="Li J."/>
            <person name="Zhao F."/>
            <person name="Cao W.C."/>
        </authorList>
    </citation>
    <scope>NUCLEOTIDE SEQUENCE</scope>
    <source>
        <strain evidence="5">Rsan-2018</strain>
    </source>
</reference>
<dbReference type="VEuPathDB" id="VectorBase:RSAN_033145"/>
<evidence type="ECO:0000256" key="1">
    <source>
        <dbReference type="ARBA" id="ARBA00004123"/>
    </source>
</evidence>
<dbReference type="GO" id="GO:0003677">
    <property type="term" value="F:DNA binding"/>
    <property type="evidence" value="ECO:0007669"/>
    <property type="project" value="UniProtKB-KW"/>
</dbReference>
<gene>
    <name evidence="5" type="ORF">HPB52_008914</name>
</gene>
<keyword evidence="2" id="KW-0238">DNA-binding</keyword>
<evidence type="ECO:0000313" key="5">
    <source>
        <dbReference type="EMBL" id="KAH7961420.1"/>
    </source>
</evidence>
<name>A0A9D4PZY6_RHISA</name>
<dbReference type="PROSITE" id="PS51253">
    <property type="entry name" value="HTH_CENPB"/>
    <property type="match status" value="1"/>
</dbReference>
<dbReference type="VEuPathDB" id="VectorBase:RSAN_049188"/>
<evidence type="ECO:0000313" key="6">
    <source>
        <dbReference type="Proteomes" id="UP000821837"/>
    </source>
</evidence>
<dbReference type="InterPro" id="IPR009057">
    <property type="entry name" value="Homeodomain-like_sf"/>
</dbReference>
<feature type="region of interest" description="Disordered" evidence="3">
    <location>
        <begin position="210"/>
        <end position="229"/>
    </location>
</feature>
<accession>A0A9D4PZY6</accession>
<dbReference type="VEuPathDB" id="VectorBase:RSAN_046553"/>
<dbReference type="Gene3D" id="1.10.10.60">
    <property type="entry name" value="Homeodomain-like"/>
    <property type="match status" value="1"/>
</dbReference>
<comment type="subcellular location">
    <subcellularLocation>
        <location evidence="1">Nucleus</location>
    </subcellularLocation>
</comment>
<evidence type="ECO:0000256" key="3">
    <source>
        <dbReference type="SAM" id="MobiDB-lite"/>
    </source>
</evidence>
<feature type="domain" description="HTH CENPB-type" evidence="4">
    <location>
        <begin position="85"/>
        <end position="156"/>
    </location>
</feature>
<reference evidence="5" key="2">
    <citation type="submission" date="2021-09" db="EMBL/GenBank/DDBJ databases">
        <authorList>
            <person name="Jia N."/>
            <person name="Wang J."/>
            <person name="Shi W."/>
            <person name="Du L."/>
            <person name="Sun Y."/>
            <person name="Zhan W."/>
            <person name="Jiang J."/>
            <person name="Wang Q."/>
            <person name="Zhang B."/>
            <person name="Ji P."/>
            <person name="Sakyi L.B."/>
            <person name="Cui X."/>
            <person name="Yuan T."/>
            <person name="Jiang B."/>
            <person name="Yang W."/>
            <person name="Lam T.T.-Y."/>
            <person name="Chang Q."/>
            <person name="Ding S."/>
            <person name="Wang X."/>
            <person name="Zhu J."/>
            <person name="Ruan X."/>
            <person name="Zhao L."/>
            <person name="Wei J."/>
            <person name="Que T."/>
            <person name="Du C."/>
            <person name="Cheng J."/>
            <person name="Dai P."/>
            <person name="Han X."/>
            <person name="Huang E."/>
            <person name="Gao Y."/>
            <person name="Liu J."/>
            <person name="Shao H."/>
            <person name="Ye R."/>
            <person name="Li L."/>
            <person name="Wei W."/>
            <person name="Wang X."/>
            <person name="Wang C."/>
            <person name="Huo Q."/>
            <person name="Li W."/>
            <person name="Guo W."/>
            <person name="Chen H."/>
            <person name="Chen S."/>
            <person name="Zhou L."/>
            <person name="Zhou L."/>
            <person name="Ni X."/>
            <person name="Tian J."/>
            <person name="Zhou Y."/>
            <person name="Sheng Y."/>
            <person name="Liu T."/>
            <person name="Pan Y."/>
            <person name="Xia L."/>
            <person name="Li J."/>
            <person name="Zhao F."/>
            <person name="Cao W."/>
        </authorList>
    </citation>
    <scope>NUCLEOTIDE SEQUENCE</scope>
    <source>
        <strain evidence="5">Rsan-2018</strain>
        <tissue evidence="5">Larvae</tissue>
    </source>
</reference>
<sequence>MTLPPAPRPDCVRRLGCFLLAAKGGANRRGLIHIAHIGAQTAQGLDNIPAGLIKSLGPQARDQLAEIYTGIVAGDPIPADWLKGRACLVPKKGGDPFEEALQLWLKGVLAKNLPVSGDLLKEKAESFTVRMGIEDFKFTDRWLRGFKKRHRILLKKPEADDPDVGEPDGTDGGEDLMRDLRRGGVDAFARADDDIVSCTEPTEDEILRQVVQQPESSSDDDDDDRPQQPSAAEIANALRSENGKGYSGDLRSAVGMLADAWKAVTQDTLCNCFRHMGFVLDTEAADLPEESDSVTDLCPLMDDVINDLRSAGVSMPTERTFEQFGNADNELDFCAKLTDDEIVSQVMADSDDSDIENEEPMTAPPTSAELTRALMMVSLVYSDDMTLAQIKANMIACKRNAVQTKIKFSTTEAHKTLMMTARTETISTKL</sequence>
<comment type="caution">
    <text evidence="5">The sequence shown here is derived from an EMBL/GenBank/DDBJ whole genome shotgun (WGS) entry which is preliminary data.</text>
</comment>
<evidence type="ECO:0000259" key="4">
    <source>
        <dbReference type="PROSITE" id="PS51253"/>
    </source>
</evidence>
<feature type="region of interest" description="Disordered" evidence="3">
    <location>
        <begin position="158"/>
        <end position="178"/>
    </location>
</feature>
<organism evidence="5 6">
    <name type="scientific">Rhipicephalus sanguineus</name>
    <name type="common">Brown dog tick</name>
    <name type="synonym">Ixodes sanguineus</name>
    <dbReference type="NCBI Taxonomy" id="34632"/>
    <lineage>
        <taxon>Eukaryota</taxon>
        <taxon>Metazoa</taxon>
        <taxon>Ecdysozoa</taxon>
        <taxon>Arthropoda</taxon>
        <taxon>Chelicerata</taxon>
        <taxon>Arachnida</taxon>
        <taxon>Acari</taxon>
        <taxon>Parasitiformes</taxon>
        <taxon>Ixodida</taxon>
        <taxon>Ixodoidea</taxon>
        <taxon>Ixodidae</taxon>
        <taxon>Rhipicephalinae</taxon>
        <taxon>Rhipicephalus</taxon>
        <taxon>Rhipicephalus</taxon>
    </lineage>
</organism>
<dbReference type="VEuPathDB" id="VectorBase:RSAN_050645"/>
<protein>
    <recommendedName>
        <fullName evidence="4">HTH CENPB-type domain-containing protein</fullName>
    </recommendedName>
</protein>
<dbReference type="SMART" id="SM00674">
    <property type="entry name" value="CENPB"/>
    <property type="match status" value="1"/>
</dbReference>
<feature type="compositionally biased region" description="Acidic residues" evidence="3">
    <location>
        <begin position="160"/>
        <end position="174"/>
    </location>
</feature>
<dbReference type="InterPro" id="IPR006600">
    <property type="entry name" value="HTH_CenpB_DNA-bd_dom"/>
</dbReference>
<proteinExistence type="predicted"/>
<dbReference type="EMBL" id="JABSTV010001249">
    <property type="protein sequence ID" value="KAH7961420.1"/>
    <property type="molecule type" value="Genomic_DNA"/>
</dbReference>
<dbReference type="SUPFAM" id="SSF46689">
    <property type="entry name" value="Homeodomain-like"/>
    <property type="match status" value="1"/>
</dbReference>